<keyword evidence="2 10" id="KW-0812">Transmembrane</keyword>
<feature type="region of interest" description="Disordered" evidence="9">
    <location>
        <begin position="212"/>
        <end position="233"/>
    </location>
</feature>
<accession>A0A9X0DPV4</accession>
<evidence type="ECO:0000256" key="2">
    <source>
        <dbReference type="ARBA" id="ARBA00022692"/>
    </source>
</evidence>
<feature type="chain" id="PRO_5040906461" description="Translocon-associated protein subunit alpha" evidence="11">
    <location>
        <begin position="22"/>
        <end position="290"/>
    </location>
</feature>
<dbReference type="PANTHER" id="PTHR12924">
    <property type="entry name" value="TRANSLOCON-ASSOCIATED PROTEIN, ALPHA SUBUNIT"/>
    <property type="match status" value="1"/>
</dbReference>
<organism evidence="12 13">
    <name type="scientific">Sclerotinia nivalis</name>
    <dbReference type="NCBI Taxonomy" id="352851"/>
    <lineage>
        <taxon>Eukaryota</taxon>
        <taxon>Fungi</taxon>
        <taxon>Dikarya</taxon>
        <taxon>Ascomycota</taxon>
        <taxon>Pezizomycotina</taxon>
        <taxon>Leotiomycetes</taxon>
        <taxon>Helotiales</taxon>
        <taxon>Sclerotiniaceae</taxon>
        <taxon>Sclerotinia</taxon>
    </lineage>
</organism>
<keyword evidence="5 10" id="KW-1133">Transmembrane helix</keyword>
<comment type="caution">
    <text evidence="12">The sequence shown here is derived from an EMBL/GenBank/DDBJ whole genome shotgun (WGS) entry which is preliminary data.</text>
</comment>
<dbReference type="EMBL" id="JAPEIS010000003">
    <property type="protein sequence ID" value="KAJ8068433.1"/>
    <property type="molecule type" value="Genomic_DNA"/>
</dbReference>
<evidence type="ECO:0000256" key="5">
    <source>
        <dbReference type="ARBA" id="ARBA00022989"/>
    </source>
</evidence>
<evidence type="ECO:0000256" key="8">
    <source>
        <dbReference type="ARBA" id="ARBA00038311"/>
    </source>
</evidence>
<keyword evidence="13" id="KW-1185">Reference proteome</keyword>
<keyword evidence="4" id="KW-0256">Endoplasmic reticulum</keyword>
<feature type="region of interest" description="Disordered" evidence="9">
    <location>
        <begin position="265"/>
        <end position="290"/>
    </location>
</feature>
<evidence type="ECO:0000256" key="9">
    <source>
        <dbReference type="SAM" id="MobiDB-lite"/>
    </source>
</evidence>
<comment type="similarity">
    <text evidence="8">Belongs to the IRC22 family.</text>
</comment>
<evidence type="ECO:0000313" key="12">
    <source>
        <dbReference type="EMBL" id="KAJ8068433.1"/>
    </source>
</evidence>
<sequence>MGFYKYSALALLALRAVSVFAAPESTEDHRQEAAAEGFETPPTNLAVSVSASFPQSEIFGVKLVNGHASQAIISFKNDEPESVQLAVIGGALSTLQTLPEGTHPSAAIVRNLTSTRYDVEIQAGEEQILPYTFTTDLNPQDLRLNIIAVVASQKGGVYQIQAYNETVTVVEAATSIFDPQIIFLYFVLLASTGATLFFVYKTWIETLFPQSRKGGKGGERAKRSSGGSKKAVDVKDQVSVIGADGPAVTTQSLAQQAYDESWIPDHHINRPSARRVKSGSSKIKTKVISE</sequence>
<comment type="function">
    <text evidence="7">Is probably involved in a pathway contributing to genomic integrity.</text>
</comment>
<dbReference type="PANTHER" id="PTHR12924:SF0">
    <property type="entry name" value="TRANSLOCON-ASSOCIATED PROTEIN SUBUNIT ALPHA"/>
    <property type="match status" value="1"/>
</dbReference>
<evidence type="ECO:0000256" key="4">
    <source>
        <dbReference type="ARBA" id="ARBA00022824"/>
    </source>
</evidence>
<dbReference type="Proteomes" id="UP001152300">
    <property type="component" value="Unassembled WGS sequence"/>
</dbReference>
<dbReference type="GO" id="GO:0005789">
    <property type="term" value="C:endoplasmic reticulum membrane"/>
    <property type="evidence" value="ECO:0007669"/>
    <property type="project" value="UniProtKB-SubCell"/>
</dbReference>
<dbReference type="AlphaFoldDB" id="A0A9X0DPV4"/>
<evidence type="ECO:0000313" key="13">
    <source>
        <dbReference type="Proteomes" id="UP001152300"/>
    </source>
</evidence>
<evidence type="ECO:0000256" key="10">
    <source>
        <dbReference type="SAM" id="Phobius"/>
    </source>
</evidence>
<comment type="subcellular location">
    <subcellularLocation>
        <location evidence="1">Endoplasmic reticulum membrane</location>
        <topology evidence="1">Single-pass type I membrane protein</topology>
    </subcellularLocation>
</comment>
<keyword evidence="6 10" id="KW-0472">Membrane</keyword>
<evidence type="ECO:0000256" key="6">
    <source>
        <dbReference type="ARBA" id="ARBA00023136"/>
    </source>
</evidence>
<evidence type="ECO:0000256" key="11">
    <source>
        <dbReference type="SAM" id="SignalP"/>
    </source>
</evidence>
<evidence type="ECO:0000256" key="1">
    <source>
        <dbReference type="ARBA" id="ARBA00004115"/>
    </source>
</evidence>
<protein>
    <recommendedName>
        <fullName evidence="14">Translocon-associated protein subunit alpha</fullName>
    </recommendedName>
</protein>
<evidence type="ECO:0000256" key="7">
    <source>
        <dbReference type="ARBA" id="ARBA00037565"/>
    </source>
</evidence>
<feature type="signal peptide" evidence="11">
    <location>
        <begin position="1"/>
        <end position="21"/>
    </location>
</feature>
<evidence type="ECO:0008006" key="14">
    <source>
        <dbReference type="Google" id="ProtNLM"/>
    </source>
</evidence>
<dbReference type="OrthoDB" id="1926781at2759"/>
<evidence type="ECO:0000256" key="3">
    <source>
        <dbReference type="ARBA" id="ARBA00022729"/>
    </source>
</evidence>
<feature type="transmembrane region" description="Helical" evidence="10">
    <location>
        <begin position="182"/>
        <end position="203"/>
    </location>
</feature>
<keyword evidence="3 11" id="KW-0732">Signal</keyword>
<name>A0A9X0DPV4_9HELO</name>
<dbReference type="InterPro" id="IPR005595">
    <property type="entry name" value="TRAP_alpha"/>
</dbReference>
<proteinExistence type="inferred from homology"/>
<dbReference type="Pfam" id="PF03896">
    <property type="entry name" value="TRAP_alpha"/>
    <property type="match status" value="1"/>
</dbReference>
<gene>
    <name evidence="12" type="ORF">OCU04_003990</name>
</gene>
<reference evidence="12" key="1">
    <citation type="submission" date="2022-11" db="EMBL/GenBank/DDBJ databases">
        <title>Genome Resource of Sclerotinia nivalis Strain SnTB1, a Plant Pathogen Isolated from American Ginseng.</title>
        <authorList>
            <person name="Fan S."/>
        </authorList>
    </citation>
    <scope>NUCLEOTIDE SEQUENCE</scope>
    <source>
        <strain evidence="12">SnTB1</strain>
    </source>
</reference>